<feature type="compositionally biased region" description="Acidic residues" evidence="1">
    <location>
        <begin position="269"/>
        <end position="289"/>
    </location>
</feature>
<feature type="region of interest" description="Disordered" evidence="1">
    <location>
        <begin position="269"/>
        <end position="320"/>
    </location>
</feature>
<gene>
    <name evidence="2" type="ORF">PECM_005900</name>
</gene>
<dbReference type="Proteomes" id="UP000631181">
    <property type="component" value="Unassembled WGS sequence"/>
</dbReference>
<organism evidence="2 3">
    <name type="scientific">Penicillium ucsense</name>
    <dbReference type="NCBI Taxonomy" id="2839758"/>
    <lineage>
        <taxon>Eukaryota</taxon>
        <taxon>Fungi</taxon>
        <taxon>Dikarya</taxon>
        <taxon>Ascomycota</taxon>
        <taxon>Pezizomycotina</taxon>
        <taxon>Eurotiomycetes</taxon>
        <taxon>Eurotiomycetidae</taxon>
        <taxon>Eurotiales</taxon>
        <taxon>Aspergillaceae</taxon>
        <taxon>Penicillium</taxon>
    </lineage>
</organism>
<dbReference type="AlphaFoldDB" id="A0A8J8WII2"/>
<evidence type="ECO:0000313" key="3">
    <source>
        <dbReference type="Proteomes" id="UP000631181"/>
    </source>
</evidence>
<name>A0A8J8WII2_9EURO</name>
<protein>
    <submittedName>
        <fullName evidence="2">Uncharacterized protein</fullName>
    </submittedName>
</protein>
<comment type="caution">
    <text evidence="2">The sequence shown here is derived from an EMBL/GenBank/DDBJ whole genome shotgun (WGS) entry which is preliminary data.</text>
</comment>
<keyword evidence="3" id="KW-1185">Reference proteome</keyword>
<sequence>MFGRTREYKFVSRYGRFMVEPGHLERVEGSELREMFLPKLTPLGRKALSNRDFVRCKLMHYGVKFEDKEFTGSGTLLMKRVLQAGKCDKVPEHILQLKEQMHLQFLERLSPTELARHPTWAMEKYFLTSGDPDRTKTTVVVCLPFHLRSEYGLQCLIDAANKVPGLNYEQAVGPETKMVFMGWDAAAVKKEAREYPAKAARKLTEASEKREQARDKMHQDYLKTLTRKKGGSKVSKNRSPVGSYIVDSACFEEDEETLDEYCREADREDDFDESYSLEDDTTETSESEVETFKQGSKRKASGSGNQVSKKPKQRNARKTPSRKYWLRLKCRELEGQLHFDPEDGSIEFEDDNLASFEGGANFPCMGQDVGFYARKISDEPSQSSTEWRDYSERQYEYERVRRWH</sequence>
<proteinExistence type="predicted"/>
<dbReference type="OrthoDB" id="4630416at2759"/>
<evidence type="ECO:0000313" key="2">
    <source>
        <dbReference type="EMBL" id="KAF7716210.1"/>
    </source>
</evidence>
<evidence type="ECO:0000256" key="1">
    <source>
        <dbReference type="SAM" id="MobiDB-lite"/>
    </source>
</evidence>
<accession>A0A8J8WII2</accession>
<dbReference type="EMBL" id="WIWV01000044">
    <property type="protein sequence ID" value="KAF7716210.1"/>
    <property type="molecule type" value="Genomic_DNA"/>
</dbReference>
<feature type="compositionally biased region" description="Basic residues" evidence="1">
    <location>
        <begin position="309"/>
        <end position="320"/>
    </location>
</feature>
<reference evidence="2" key="1">
    <citation type="journal article" date="2020" name="Front. Microbiol.">
        <title>Gene regulatory networks of Penicillium echinulatum 2HH and Penicillium oxalicum 114-2 inferred by a computational biology approach.</title>
        <authorList>
            <person name="Lenz A.R."/>
            <person name="Galan-Vasquez E."/>
            <person name="Balbinot E."/>
            <person name="De Abreu F.P."/>
            <person name="De Oliveira N.S."/>
            <person name="Da Rosa L.O."/>
            <person name="De Avila E Silva S."/>
            <person name="Camassola M."/>
            <person name="Dillon A.J.P."/>
            <person name="Perez-Rueda E."/>
        </authorList>
    </citation>
    <scope>NUCLEOTIDE SEQUENCE</scope>
    <source>
        <strain evidence="2">S1M29</strain>
    </source>
</reference>